<dbReference type="RefSeq" id="WP_108025229.1">
    <property type="nucleotide sequence ID" value="NZ_QBKR01000021.1"/>
</dbReference>
<dbReference type="SUPFAM" id="SSF158430">
    <property type="entry name" value="Bacillus cereus metalloprotein-like"/>
    <property type="match status" value="2"/>
</dbReference>
<name>A0A2T6BGE3_9BACL</name>
<organism evidence="1 2">
    <name type="scientific">Melghirimyces profundicolus</name>
    <dbReference type="NCBI Taxonomy" id="1242148"/>
    <lineage>
        <taxon>Bacteria</taxon>
        <taxon>Bacillati</taxon>
        <taxon>Bacillota</taxon>
        <taxon>Bacilli</taxon>
        <taxon>Bacillales</taxon>
        <taxon>Thermoactinomycetaceae</taxon>
        <taxon>Melghirimyces</taxon>
    </lineage>
</organism>
<comment type="caution">
    <text evidence="1">The sequence shown here is derived from an EMBL/GenBank/DDBJ whole genome shotgun (WGS) entry which is preliminary data.</text>
</comment>
<sequence>MVRVEYVAAALFEHRFWLQVLGDHARFIRDSLAPGEKEAIRRAKGYVTAFDGLLENARRPVTDPKAVRSLTGEAKQAAEGIREFKLSLVKAHLTASIGISLSPSFLNHMVNEVEEYLRLLSFLCRGEVPPREHPVHHHLLWLQDAYGHSSALAGNLDFVEKSWKKKSDRFTQHFEAFYLKAVELAGYLRTCLADFPALRRFHREVELEMALFQNFLQELEEFRLNKEVLGVLTPLMADHMFREECYYLTKLAASSHTQSPPCDPAEPRQEG</sequence>
<dbReference type="OrthoDB" id="1633927at2"/>
<dbReference type="Proteomes" id="UP000244240">
    <property type="component" value="Unassembled WGS sequence"/>
</dbReference>
<dbReference type="Pfam" id="PF11155">
    <property type="entry name" value="DUF2935"/>
    <property type="match status" value="2"/>
</dbReference>
<proteinExistence type="predicted"/>
<dbReference type="Gene3D" id="1.20.1260.120">
    <property type="entry name" value="Protein of unknown function DUF2935"/>
    <property type="match status" value="1"/>
</dbReference>
<dbReference type="InterPro" id="IPR021328">
    <property type="entry name" value="CotB-like"/>
</dbReference>
<accession>A0A2T6BGE3</accession>
<gene>
    <name evidence="1" type="ORF">C8P63_1219</name>
</gene>
<dbReference type="EMBL" id="QBKR01000021">
    <property type="protein sequence ID" value="PTX55129.1"/>
    <property type="molecule type" value="Genomic_DNA"/>
</dbReference>
<reference evidence="1 2" key="1">
    <citation type="submission" date="2018-04" db="EMBL/GenBank/DDBJ databases">
        <title>Genomic Encyclopedia of Archaeal and Bacterial Type Strains, Phase II (KMG-II): from individual species to whole genera.</title>
        <authorList>
            <person name="Goeker M."/>
        </authorList>
    </citation>
    <scope>NUCLEOTIDE SEQUENCE [LARGE SCALE GENOMIC DNA]</scope>
    <source>
        <strain evidence="1 2">DSM 45787</strain>
    </source>
</reference>
<evidence type="ECO:0000313" key="2">
    <source>
        <dbReference type="Proteomes" id="UP000244240"/>
    </source>
</evidence>
<evidence type="ECO:0008006" key="3">
    <source>
        <dbReference type="Google" id="ProtNLM"/>
    </source>
</evidence>
<dbReference type="AlphaFoldDB" id="A0A2T6BGE3"/>
<keyword evidence="2" id="KW-1185">Reference proteome</keyword>
<evidence type="ECO:0000313" key="1">
    <source>
        <dbReference type="EMBL" id="PTX55129.1"/>
    </source>
</evidence>
<protein>
    <recommendedName>
        <fullName evidence="3">DUF2935 family protein</fullName>
    </recommendedName>
</protein>